<dbReference type="GO" id="GO:0042393">
    <property type="term" value="F:histone binding"/>
    <property type="evidence" value="ECO:0007669"/>
    <property type="project" value="TreeGrafter"/>
</dbReference>
<dbReference type="Proteomes" id="UP000324222">
    <property type="component" value="Unassembled WGS sequence"/>
</dbReference>
<evidence type="ECO:0000313" key="1">
    <source>
        <dbReference type="EMBL" id="MPC66927.1"/>
    </source>
</evidence>
<gene>
    <name evidence="1" type="primary">RSF1</name>
    <name evidence="1" type="ORF">E2C01_061085</name>
</gene>
<accession>A0A5B7HC99</accession>
<dbReference type="InterPro" id="IPR028938">
    <property type="entry name" value="Rsf1-like"/>
</dbReference>
<proteinExistence type="predicted"/>
<dbReference type="GO" id="GO:0045892">
    <property type="term" value="P:negative regulation of DNA-templated transcription"/>
    <property type="evidence" value="ECO:0007669"/>
    <property type="project" value="TreeGrafter"/>
</dbReference>
<dbReference type="EMBL" id="VSRR010025528">
    <property type="protein sequence ID" value="MPC66927.1"/>
    <property type="molecule type" value="Genomic_DNA"/>
</dbReference>
<protein>
    <submittedName>
        <fullName evidence="1">Remodeling and spacing factor 1</fullName>
    </submittedName>
</protein>
<dbReference type="GO" id="GO:0031213">
    <property type="term" value="C:RSF complex"/>
    <property type="evidence" value="ECO:0007669"/>
    <property type="project" value="InterPro"/>
</dbReference>
<comment type="caution">
    <text evidence="1">The sequence shown here is derived from an EMBL/GenBank/DDBJ whole genome shotgun (WGS) entry which is preliminary data.</text>
</comment>
<name>A0A5B7HC99_PORTR</name>
<reference evidence="1 2" key="1">
    <citation type="submission" date="2019-05" db="EMBL/GenBank/DDBJ databases">
        <title>Another draft genome of Portunus trituberculatus and its Hox gene families provides insights of decapod evolution.</title>
        <authorList>
            <person name="Jeong J.-H."/>
            <person name="Song I."/>
            <person name="Kim S."/>
            <person name="Choi T."/>
            <person name="Kim D."/>
            <person name="Ryu S."/>
            <person name="Kim W."/>
        </authorList>
    </citation>
    <scope>NUCLEOTIDE SEQUENCE [LARGE SCALE GENOMIC DNA]</scope>
    <source>
        <tissue evidence="1">Muscle</tissue>
    </source>
</reference>
<dbReference type="PANTHER" id="PTHR14296:SF16">
    <property type="entry name" value="REMODELING AND SPACING FACTOR 1"/>
    <property type="match status" value="1"/>
</dbReference>
<evidence type="ECO:0000313" key="2">
    <source>
        <dbReference type="Proteomes" id="UP000324222"/>
    </source>
</evidence>
<organism evidence="1 2">
    <name type="scientific">Portunus trituberculatus</name>
    <name type="common">Swimming crab</name>
    <name type="synonym">Neptunus trituberculatus</name>
    <dbReference type="NCBI Taxonomy" id="210409"/>
    <lineage>
        <taxon>Eukaryota</taxon>
        <taxon>Metazoa</taxon>
        <taxon>Ecdysozoa</taxon>
        <taxon>Arthropoda</taxon>
        <taxon>Crustacea</taxon>
        <taxon>Multicrustacea</taxon>
        <taxon>Malacostraca</taxon>
        <taxon>Eumalacostraca</taxon>
        <taxon>Eucarida</taxon>
        <taxon>Decapoda</taxon>
        <taxon>Pleocyemata</taxon>
        <taxon>Brachyura</taxon>
        <taxon>Eubrachyura</taxon>
        <taxon>Portunoidea</taxon>
        <taxon>Portunidae</taxon>
        <taxon>Portuninae</taxon>
        <taxon>Portunus</taxon>
    </lineage>
</organism>
<dbReference type="OrthoDB" id="10055895at2759"/>
<keyword evidence="2" id="KW-1185">Reference proteome</keyword>
<dbReference type="AlphaFoldDB" id="A0A5B7HC99"/>
<sequence length="90" mass="10406">MALSDKQRVLEVAFLSVQVRGDQETLLEAQFDLYKSFKDKVNSLSANELRLQPCGRDKKGVSYWCQLDECANLRVYSDDQDEETWTLVAR</sequence>
<dbReference type="PANTHER" id="PTHR14296">
    <property type="entry name" value="REMODELING AND SPACING FACTOR 1"/>
    <property type="match status" value="1"/>
</dbReference>